<gene>
    <name evidence="1" type="primary">cas8a1</name>
    <name evidence="1" type="ORF">NDI38_14925</name>
</gene>
<name>A0ABV0KKH0_9CYAN</name>
<sequence>MKIRLRIGCPAMTLLHLAGLAGLSMTLRKLQENYPTENLRPGRLNWSLTSSEICISWNGEDFEVLDWLLNQAFQVSDRGIIVLTGLCSDQMSIEAQLALHKCITRTFLQHNKSVSSDGQGSELIRLNGRDVEVKYKKVKRYGHQDFAKKLCDQKGLLRTEPIGIVSWLYPGLTVRHNAFHKHTKFEEPVELILVLLFAIVACRYFILPNSAQGSKRQYVLVIPEFTSLESYLGDQKQAEKLNYGDFFAFGLGDAGLKSITCKSGKELSEELQPHRGQVILFDQAPWSPQQNTRSIVLDLCVREETLSSYRVFREFDLEAIICGCTNQRSKLAYSFVGKIITENLANNQPWWFGLSEYSQNAEFFKLILDGREVLLYMLRKTKRNSSAEELFIQACHETLKRIYAKIYDRTQEGEVAQIERKNQQLRYQLRLCKNEASFRGFLTSFLAEAAPNKIVVDNQSELMPILTGTVDWRVTKDLFLLSMVSYKKVGNLVKEDAAQKSE</sequence>
<dbReference type="InterPro" id="IPR027811">
    <property type="entry name" value="CRISPR-assoc_Csx13_C"/>
</dbReference>
<organism evidence="1 2">
    <name type="scientific">Stenomitos frigidus AS-A4</name>
    <dbReference type="NCBI Taxonomy" id="2933935"/>
    <lineage>
        <taxon>Bacteria</taxon>
        <taxon>Bacillati</taxon>
        <taxon>Cyanobacteriota</taxon>
        <taxon>Cyanophyceae</taxon>
        <taxon>Leptolyngbyales</taxon>
        <taxon>Leptolyngbyaceae</taxon>
        <taxon>Stenomitos</taxon>
    </lineage>
</organism>
<evidence type="ECO:0000313" key="1">
    <source>
        <dbReference type="EMBL" id="MEP1059733.1"/>
    </source>
</evidence>
<protein>
    <submittedName>
        <fullName evidence="1">Type I-MYXAN CRISPR-associated Cas8a1/Cmx1</fullName>
    </submittedName>
</protein>
<dbReference type="Proteomes" id="UP001476950">
    <property type="component" value="Unassembled WGS sequence"/>
</dbReference>
<evidence type="ECO:0000313" key="2">
    <source>
        <dbReference type="Proteomes" id="UP001476950"/>
    </source>
</evidence>
<comment type="caution">
    <text evidence="1">The sequence shown here is derived from an EMBL/GenBank/DDBJ whole genome shotgun (WGS) entry which is preliminary data.</text>
</comment>
<accession>A0ABV0KKH0</accession>
<dbReference type="NCBIfam" id="TIGR03486">
    <property type="entry name" value="cas_csx13_C"/>
    <property type="match status" value="1"/>
</dbReference>
<keyword evidence="2" id="KW-1185">Reference proteome</keyword>
<proteinExistence type="predicted"/>
<reference evidence="1 2" key="1">
    <citation type="submission" date="2022-04" db="EMBL/GenBank/DDBJ databases">
        <title>Positive selection, recombination, and allopatry shape intraspecific diversity of widespread and dominant cyanobacteria.</title>
        <authorList>
            <person name="Wei J."/>
            <person name="Shu W."/>
            <person name="Hu C."/>
        </authorList>
    </citation>
    <scope>NUCLEOTIDE SEQUENCE [LARGE SCALE GENOMIC DNA]</scope>
    <source>
        <strain evidence="1 2">AS-A4</strain>
    </source>
</reference>
<dbReference type="NCBIfam" id="TIGR03485">
    <property type="entry name" value="cas_csx13_N"/>
    <property type="match status" value="1"/>
</dbReference>
<dbReference type="EMBL" id="JAMPLM010000012">
    <property type="protein sequence ID" value="MEP1059733.1"/>
    <property type="molecule type" value="Genomic_DNA"/>
</dbReference>
<dbReference type="InterPro" id="IPR019989">
    <property type="entry name" value="CRISPR-assoc_Csx13_N"/>
</dbReference>
<dbReference type="RefSeq" id="WP_190452211.1">
    <property type="nucleotide sequence ID" value="NZ_JAMPLM010000012.1"/>
</dbReference>